<gene>
    <name evidence="1" type="ORF">ILYODFUR_038450</name>
</gene>
<name>A0ABV0UMK2_9TELE</name>
<evidence type="ECO:0000313" key="2">
    <source>
        <dbReference type="Proteomes" id="UP001482620"/>
    </source>
</evidence>
<evidence type="ECO:0000313" key="1">
    <source>
        <dbReference type="EMBL" id="MEQ2246439.1"/>
    </source>
</evidence>
<organism evidence="1 2">
    <name type="scientific">Ilyodon furcidens</name>
    <name type="common">goldbreast splitfin</name>
    <dbReference type="NCBI Taxonomy" id="33524"/>
    <lineage>
        <taxon>Eukaryota</taxon>
        <taxon>Metazoa</taxon>
        <taxon>Chordata</taxon>
        <taxon>Craniata</taxon>
        <taxon>Vertebrata</taxon>
        <taxon>Euteleostomi</taxon>
        <taxon>Actinopterygii</taxon>
        <taxon>Neopterygii</taxon>
        <taxon>Teleostei</taxon>
        <taxon>Neoteleostei</taxon>
        <taxon>Acanthomorphata</taxon>
        <taxon>Ovalentaria</taxon>
        <taxon>Atherinomorphae</taxon>
        <taxon>Cyprinodontiformes</taxon>
        <taxon>Goodeidae</taxon>
        <taxon>Ilyodon</taxon>
    </lineage>
</organism>
<keyword evidence="2" id="KW-1185">Reference proteome</keyword>
<accession>A0ABV0UMK2</accession>
<dbReference type="EMBL" id="JAHRIQ010079048">
    <property type="protein sequence ID" value="MEQ2246439.1"/>
    <property type="molecule type" value="Genomic_DNA"/>
</dbReference>
<protein>
    <submittedName>
        <fullName evidence="1">Uncharacterized protein</fullName>
    </submittedName>
</protein>
<dbReference type="Proteomes" id="UP001482620">
    <property type="component" value="Unassembled WGS sequence"/>
</dbReference>
<proteinExistence type="predicted"/>
<comment type="caution">
    <text evidence="1">The sequence shown here is derived from an EMBL/GenBank/DDBJ whole genome shotgun (WGS) entry which is preliminary data.</text>
</comment>
<reference evidence="1 2" key="1">
    <citation type="submission" date="2021-06" db="EMBL/GenBank/DDBJ databases">
        <authorList>
            <person name="Palmer J.M."/>
        </authorList>
    </citation>
    <scope>NUCLEOTIDE SEQUENCE [LARGE SCALE GENOMIC DNA]</scope>
    <source>
        <strain evidence="2">if_2019</strain>
        <tissue evidence="1">Muscle</tissue>
    </source>
</reference>
<sequence>MYLTLSIQRRRHAHWSLFKGRFLGLNPERRTKAAKGKVTSKTTGRLVQKKQMAVNPHVSTLLCQIMDYQWNFLNATL</sequence>